<feature type="chain" id="PRO_5046486688" description="DUF1311 domain-containing protein" evidence="1">
    <location>
        <begin position="26"/>
        <end position="133"/>
    </location>
</feature>
<proteinExistence type="predicted"/>
<reference evidence="2" key="1">
    <citation type="submission" date="2022-08" db="EMBL/GenBank/DDBJ databases">
        <title>Microvirga terrae sp. nov., isolated from soil.</title>
        <authorList>
            <person name="Kim K.H."/>
            <person name="Seo Y.L."/>
            <person name="Kim J.M."/>
            <person name="Lee J.K."/>
            <person name="Han D.M."/>
            <person name="Jeon C.O."/>
        </authorList>
    </citation>
    <scope>NUCLEOTIDE SEQUENCE</scope>
    <source>
        <strain evidence="2">R24</strain>
    </source>
</reference>
<name>A0ABY5RUI9_9HYPH</name>
<keyword evidence="1" id="KW-0732">Signal</keyword>
<gene>
    <name evidence="2" type="ORF">HPT29_005620</name>
</gene>
<organism evidence="2 3">
    <name type="scientific">Microvirga terrae</name>
    <dbReference type="NCBI Taxonomy" id="2740529"/>
    <lineage>
        <taxon>Bacteria</taxon>
        <taxon>Pseudomonadati</taxon>
        <taxon>Pseudomonadota</taxon>
        <taxon>Alphaproteobacteria</taxon>
        <taxon>Hyphomicrobiales</taxon>
        <taxon>Methylobacteriaceae</taxon>
        <taxon>Microvirga</taxon>
    </lineage>
</organism>
<evidence type="ECO:0000313" key="3">
    <source>
        <dbReference type="Proteomes" id="UP001017257"/>
    </source>
</evidence>
<dbReference type="RefSeq" id="WP_173948440.1">
    <property type="nucleotide sequence ID" value="NZ_CP102845.1"/>
</dbReference>
<evidence type="ECO:0008006" key="4">
    <source>
        <dbReference type="Google" id="ProtNLM"/>
    </source>
</evidence>
<protein>
    <recommendedName>
        <fullName evidence="4">DUF1311 domain-containing protein</fullName>
    </recommendedName>
</protein>
<evidence type="ECO:0000313" key="2">
    <source>
        <dbReference type="EMBL" id="UVF20609.1"/>
    </source>
</evidence>
<keyword evidence="3" id="KW-1185">Reference proteome</keyword>
<dbReference type="EMBL" id="CP102845">
    <property type="protein sequence ID" value="UVF20609.1"/>
    <property type="molecule type" value="Genomic_DNA"/>
</dbReference>
<dbReference type="Proteomes" id="UP001017257">
    <property type="component" value="Chromosome"/>
</dbReference>
<accession>A0ABY5RUI9</accession>
<sequence>MKASAIRLGWIVSAILATCQGQAAAEDQCAAAISGLKAEMIAAAAVRDEYKHIKNRKGRCVYINSQIKFLTEASRMLGLCDHLRPSERSSLIEKNANLLQRAKALRFRYCGQQVAEASSLFQIDAAPEPILGH</sequence>
<feature type="signal peptide" evidence="1">
    <location>
        <begin position="1"/>
        <end position="25"/>
    </location>
</feature>
<evidence type="ECO:0000256" key="1">
    <source>
        <dbReference type="SAM" id="SignalP"/>
    </source>
</evidence>